<proteinExistence type="predicted"/>
<dbReference type="PANTHER" id="PTHR10335:SF23">
    <property type="entry name" value="OB FOLD-CONTAINING PROTEIN, NUCLEIC ACID BINDING"/>
    <property type="match status" value="1"/>
</dbReference>
<evidence type="ECO:0000313" key="3">
    <source>
        <dbReference type="EMBL" id="KAF2200540.1"/>
    </source>
</evidence>
<dbReference type="Pfam" id="PF10307">
    <property type="entry name" value="HAD_SAK_1"/>
    <property type="match status" value="1"/>
</dbReference>
<evidence type="ECO:0000259" key="2">
    <source>
        <dbReference type="Pfam" id="PF10307"/>
    </source>
</evidence>
<dbReference type="GO" id="GO:0008649">
    <property type="term" value="F:rRNA methyltransferase activity"/>
    <property type="evidence" value="ECO:0007669"/>
    <property type="project" value="TreeGrafter"/>
</dbReference>
<dbReference type="GO" id="GO:0000494">
    <property type="term" value="P:box C/D sno(s)RNA 3'-end processing"/>
    <property type="evidence" value="ECO:0007669"/>
    <property type="project" value="TreeGrafter"/>
</dbReference>
<dbReference type="AlphaFoldDB" id="A0A9P4MY49"/>
<sequence>MMQHYSTQSSSHGGQNGADKKALPRTITALKRWSCSDRDLPPVSDIKAIHVYDFDNTLFASPLPNKQLWNGPTVGQLAAPDVFLNGGWWHDSTILASTGEGVEKEEPRGWKGWWNEHIITLVELSMQQKDALNVLLTGRSEKGFAELIQRMVKSRNLDFHMICLKPAIGPAGQKFSNTMAFKQVLLKEIVCTYKEAEEIRIYEDRPPHTKAFRDFFFQWNKDLYSGFSKEERKPINAEVIQVAENATQLDPVDEVAEVQRMINIHNTAIKNGTAPPGTIPYQIKKTVFYTGYMIPPETTEKLISLVKLPPAMPDADVRYLANSILITPKPCPSSILHKVGGIGKKVTWKVTGVACYENKLWAARVEPVPKTQRYYSENPVPTVVLAIRRGGRPADAVRINNWHPVPEEQAYTFESTVGEKMLLRVEAEHANESEWESYFPNKNHRRGPAREDTRDESFIPLDANGAHLKDNNYRGQNSGPREQRDDKRPSGVSANYRGGNRDRGHGHHGKSAYAARGGRGSRGHGGHGSHRGGGRGRGRNGPGQYRSLDDVGEKNYGGQSSYDDPNSYY</sequence>
<name>A0A9P4MY49_9PLEO</name>
<feature type="region of interest" description="Disordered" evidence="1">
    <location>
        <begin position="1"/>
        <end position="21"/>
    </location>
</feature>
<protein>
    <recommendedName>
        <fullName evidence="2">Swiss Army Knife RNA repair protein HAD domain-containing protein</fullName>
    </recommendedName>
</protein>
<dbReference type="PANTHER" id="PTHR10335">
    <property type="entry name" value="RRNA 2-O-METHYLTRANSFERASE FIBRILLARIN"/>
    <property type="match status" value="1"/>
</dbReference>
<dbReference type="OrthoDB" id="5596992at2759"/>
<comment type="caution">
    <text evidence="3">The sequence shown here is derived from an EMBL/GenBank/DDBJ whole genome shotgun (WGS) entry which is preliminary data.</text>
</comment>
<organism evidence="3 4">
    <name type="scientific">Delitschia confertaspora ATCC 74209</name>
    <dbReference type="NCBI Taxonomy" id="1513339"/>
    <lineage>
        <taxon>Eukaryota</taxon>
        <taxon>Fungi</taxon>
        <taxon>Dikarya</taxon>
        <taxon>Ascomycota</taxon>
        <taxon>Pezizomycotina</taxon>
        <taxon>Dothideomycetes</taxon>
        <taxon>Pleosporomycetidae</taxon>
        <taxon>Pleosporales</taxon>
        <taxon>Delitschiaceae</taxon>
        <taxon>Delitschia</taxon>
    </lineage>
</organism>
<feature type="compositionally biased region" description="Polar residues" evidence="1">
    <location>
        <begin position="1"/>
        <end position="13"/>
    </location>
</feature>
<dbReference type="Proteomes" id="UP000799536">
    <property type="component" value="Unassembled WGS sequence"/>
</dbReference>
<keyword evidence="4" id="KW-1185">Reference proteome</keyword>
<feature type="domain" description="Swiss Army Knife RNA repair protein HAD" evidence="2">
    <location>
        <begin position="61"/>
        <end position="266"/>
    </location>
</feature>
<dbReference type="GO" id="GO:1990259">
    <property type="term" value="F:histone H2AQ104 methyltransferase activity"/>
    <property type="evidence" value="ECO:0007669"/>
    <property type="project" value="TreeGrafter"/>
</dbReference>
<evidence type="ECO:0000256" key="1">
    <source>
        <dbReference type="SAM" id="MobiDB-lite"/>
    </source>
</evidence>
<accession>A0A9P4MY49</accession>
<reference evidence="3" key="1">
    <citation type="journal article" date="2020" name="Stud. Mycol.">
        <title>101 Dothideomycetes genomes: a test case for predicting lifestyles and emergence of pathogens.</title>
        <authorList>
            <person name="Haridas S."/>
            <person name="Albert R."/>
            <person name="Binder M."/>
            <person name="Bloem J."/>
            <person name="Labutti K."/>
            <person name="Salamov A."/>
            <person name="Andreopoulos B."/>
            <person name="Baker S."/>
            <person name="Barry K."/>
            <person name="Bills G."/>
            <person name="Bluhm B."/>
            <person name="Cannon C."/>
            <person name="Castanera R."/>
            <person name="Culley D."/>
            <person name="Daum C."/>
            <person name="Ezra D."/>
            <person name="Gonzalez J."/>
            <person name="Henrissat B."/>
            <person name="Kuo A."/>
            <person name="Liang C."/>
            <person name="Lipzen A."/>
            <person name="Lutzoni F."/>
            <person name="Magnuson J."/>
            <person name="Mondo S."/>
            <person name="Nolan M."/>
            <person name="Ohm R."/>
            <person name="Pangilinan J."/>
            <person name="Park H.-J."/>
            <person name="Ramirez L."/>
            <person name="Alfaro M."/>
            <person name="Sun H."/>
            <person name="Tritt A."/>
            <person name="Yoshinaga Y."/>
            <person name="Zwiers L.-H."/>
            <person name="Turgeon B."/>
            <person name="Goodwin S."/>
            <person name="Spatafora J."/>
            <person name="Crous P."/>
            <person name="Grigoriev I."/>
        </authorList>
    </citation>
    <scope>NUCLEOTIDE SEQUENCE</scope>
    <source>
        <strain evidence="3">ATCC 74209</strain>
    </source>
</reference>
<feature type="compositionally biased region" description="Polar residues" evidence="1">
    <location>
        <begin position="557"/>
        <end position="569"/>
    </location>
</feature>
<dbReference type="GO" id="GO:0032040">
    <property type="term" value="C:small-subunit processome"/>
    <property type="evidence" value="ECO:0007669"/>
    <property type="project" value="TreeGrafter"/>
</dbReference>
<dbReference type="EMBL" id="ML994017">
    <property type="protein sequence ID" value="KAF2200540.1"/>
    <property type="molecule type" value="Genomic_DNA"/>
</dbReference>
<gene>
    <name evidence="3" type="ORF">GQ43DRAFT_472609</name>
</gene>
<evidence type="ECO:0000313" key="4">
    <source>
        <dbReference type="Proteomes" id="UP000799536"/>
    </source>
</evidence>
<feature type="region of interest" description="Disordered" evidence="1">
    <location>
        <begin position="436"/>
        <end position="455"/>
    </location>
</feature>
<dbReference type="InterPro" id="IPR018812">
    <property type="entry name" value="SAK_HAD"/>
</dbReference>
<feature type="region of interest" description="Disordered" evidence="1">
    <location>
        <begin position="460"/>
        <end position="569"/>
    </location>
</feature>
<dbReference type="GO" id="GO:0031428">
    <property type="term" value="C:box C/D methylation guide snoRNP complex"/>
    <property type="evidence" value="ECO:0007669"/>
    <property type="project" value="TreeGrafter"/>
</dbReference>
<feature type="compositionally biased region" description="Basic residues" evidence="1">
    <location>
        <begin position="519"/>
        <end position="538"/>
    </location>
</feature>
<dbReference type="GO" id="GO:0003723">
    <property type="term" value="F:RNA binding"/>
    <property type="evidence" value="ECO:0007669"/>
    <property type="project" value="TreeGrafter"/>
</dbReference>